<comment type="caution">
    <text evidence="1">The sequence shown here is derived from an EMBL/GenBank/DDBJ whole genome shotgun (WGS) entry which is preliminary data.</text>
</comment>
<gene>
    <name evidence="1" type="ORF">OXD698_LOCUS33622</name>
</gene>
<sequence>MKFTITRQFSFNNEKYEIISDSKSICTVKATPSNEYEGQFNFKLSNPFSKHIGEDYCLVEPDENQTQNYLIYLKNDQTNTKNLFGQLLYQTCSFNNYLYTIIIGQKLYKVRSADLKDRRLSIVDVMQVNNSSNGQQYPALEYPALDYPELLYQVTDSFTKSNKKYHVNIHNKEWALGYLAITILLDLHECK</sequence>
<evidence type="ECO:0000313" key="2">
    <source>
        <dbReference type="Proteomes" id="UP000663844"/>
    </source>
</evidence>
<dbReference type="Proteomes" id="UP000663844">
    <property type="component" value="Unassembled WGS sequence"/>
</dbReference>
<protein>
    <submittedName>
        <fullName evidence="1">Uncharacterized protein</fullName>
    </submittedName>
</protein>
<reference evidence="1" key="1">
    <citation type="submission" date="2021-02" db="EMBL/GenBank/DDBJ databases">
        <authorList>
            <person name="Nowell W R."/>
        </authorList>
    </citation>
    <scope>NUCLEOTIDE SEQUENCE</scope>
</reference>
<dbReference type="AlphaFoldDB" id="A0A819SX06"/>
<name>A0A819SX06_9BILA</name>
<dbReference type="EMBL" id="CAJOAZ010004647">
    <property type="protein sequence ID" value="CAF4069317.1"/>
    <property type="molecule type" value="Genomic_DNA"/>
</dbReference>
<organism evidence="1 2">
    <name type="scientific">Adineta steineri</name>
    <dbReference type="NCBI Taxonomy" id="433720"/>
    <lineage>
        <taxon>Eukaryota</taxon>
        <taxon>Metazoa</taxon>
        <taxon>Spiralia</taxon>
        <taxon>Gnathifera</taxon>
        <taxon>Rotifera</taxon>
        <taxon>Eurotatoria</taxon>
        <taxon>Bdelloidea</taxon>
        <taxon>Adinetida</taxon>
        <taxon>Adinetidae</taxon>
        <taxon>Adineta</taxon>
    </lineage>
</organism>
<evidence type="ECO:0000313" key="1">
    <source>
        <dbReference type="EMBL" id="CAF4069317.1"/>
    </source>
</evidence>
<accession>A0A819SX06</accession>
<proteinExistence type="predicted"/>